<protein>
    <recommendedName>
        <fullName evidence="2">DUF2489 domain-containing protein</fullName>
    </recommendedName>
</protein>
<dbReference type="AlphaFoldDB" id="A0A1V2DNV8"/>
<keyword evidence="1" id="KW-0472">Membrane</keyword>
<evidence type="ECO:0000313" key="3">
    <source>
        <dbReference type="EMBL" id="ONF42334.1"/>
    </source>
</evidence>
<keyword evidence="1" id="KW-1133">Transmembrane helix</keyword>
<proteinExistence type="predicted"/>
<dbReference type="EMBL" id="MSCW01000011">
    <property type="protein sequence ID" value="ONF42334.1"/>
    <property type="molecule type" value="Genomic_DNA"/>
</dbReference>
<gene>
    <name evidence="3" type="ORF">BTO32_16210</name>
</gene>
<dbReference type="InterPro" id="IPR019617">
    <property type="entry name" value="DUF2489"/>
</dbReference>
<reference evidence="3 4" key="1">
    <citation type="submission" date="2016-12" db="EMBL/GenBank/DDBJ databases">
        <title>Marinobacter lutaoensis whole genome sequencing.</title>
        <authorList>
            <person name="Verma A."/>
            <person name="Krishnamurthi S."/>
        </authorList>
    </citation>
    <scope>NUCLEOTIDE SEQUENCE [LARGE SCALE GENOMIC DNA]</scope>
    <source>
        <strain evidence="3 4">T5054</strain>
    </source>
</reference>
<evidence type="ECO:0000313" key="4">
    <source>
        <dbReference type="Proteomes" id="UP000189339"/>
    </source>
</evidence>
<feature type="transmembrane region" description="Helical" evidence="1">
    <location>
        <begin position="6"/>
        <end position="28"/>
    </location>
</feature>
<organism evidence="3 4">
    <name type="scientific">Marinobacter lutaoensis</name>
    <dbReference type="NCBI Taxonomy" id="135739"/>
    <lineage>
        <taxon>Bacteria</taxon>
        <taxon>Pseudomonadati</taxon>
        <taxon>Pseudomonadota</taxon>
        <taxon>Gammaproteobacteria</taxon>
        <taxon>Pseudomonadales</taxon>
        <taxon>Marinobacteraceae</taxon>
        <taxon>Marinobacter</taxon>
    </lineage>
</organism>
<comment type="caution">
    <text evidence="3">The sequence shown here is derived from an EMBL/GenBank/DDBJ whole genome shotgun (WGS) entry which is preliminary data.</text>
</comment>
<name>A0A1V2DNV8_9GAMM</name>
<feature type="domain" description="DUF2489" evidence="2">
    <location>
        <begin position="18"/>
        <end position="146"/>
    </location>
</feature>
<keyword evidence="4" id="KW-1185">Reference proteome</keyword>
<sequence>MPPWLQWTLIIAGLAVIGLLLAFIRRQLKLLGDDRRRRQKTEALQRQRREHMIESIRVIALAVEEDQIETSEACLRLKGLLDHVAPELLERAPFQIFLEVHEKLKHMPTHRARRQADPELLATMDEERFAVEARHAEAILEAARAIRHFPFPESAPLR</sequence>
<dbReference type="Proteomes" id="UP000189339">
    <property type="component" value="Unassembled WGS sequence"/>
</dbReference>
<evidence type="ECO:0000259" key="2">
    <source>
        <dbReference type="Pfam" id="PF10675"/>
    </source>
</evidence>
<dbReference type="RefSeq" id="WP_076725707.1">
    <property type="nucleotide sequence ID" value="NZ_MSCW01000011.1"/>
</dbReference>
<evidence type="ECO:0000256" key="1">
    <source>
        <dbReference type="SAM" id="Phobius"/>
    </source>
</evidence>
<accession>A0A1V2DNV8</accession>
<dbReference type="Pfam" id="PF10675">
    <property type="entry name" value="DUF2489"/>
    <property type="match status" value="1"/>
</dbReference>
<dbReference type="OrthoDB" id="5293867at2"/>
<keyword evidence="1" id="KW-0812">Transmembrane</keyword>
<dbReference type="STRING" id="135739.BTO32_16210"/>